<dbReference type="InterPro" id="IPR001633">
    <property type="entry name" value="EAL_dom"/>
</dbReference>
<dbReference type="PANTHER" id="PTHR44757:SF2">
    <property type="entry name" value="BIOFILM ARCHITECTURE MAINTENANCE PROTEIN MBAA"/>
    <property type="match status" value="1"/>
</dbReference>
<proteinExistence type="predicted"/>
<feature type="compositionally biased region" description="Polar residues" evidence="1">
    <location>
        <begin position="12"/>
        <end position="21"/>
    </location>
</feature>
<reference evidence="6 7" key="1">
    <citation type="submission" date="2024-06" db="EMBL/GenBank/DDBJ databases">
        <title>Genomic Encyclopedia of Type Strains, Phase IV (KMG-IV): sequencing the most valuable type-strain genomes for metagenomic binning, comparative biology and taxonomic classification.</title>
        <authorList>
            <person name="Goeker M."/>
        </authorList>
    </citation>
    <scope>NUCLEOTIDE SEQUENCE [LARGE SCALE GENOMIC DNA]</scope>
    <source>
        <strain evidence="6 7">DSM 28102</strain>
    </source>
</reference>
<evidence type="ECO:0000259" key="4">
    <source>
        <dbReference type="PROSITE" id="PS50883"/>
    </source>
</evidence>
<name>A0ABV2IGM9_9HYPH</name>
<organism evidence="6 7">
    <name type="scientific">Martelella mangrovi</name>
    <dbReference type="NCBI Taxonomy" id="1397477"/>
    <lineage>
        <taxon>Bacteria</taxon>
        <taxon>Pseudomonadati</taxon>
        <taxon>Pseudomonadota</taxon>
        <taxon>Alphaproteobacteria</taxon>
        <taxon>Hyphomicrobiales</taxon>
        <taxon>Aurantimonadaceae</taxon>
        <taxon>Martelella</taxon>
    </lineage>
</organism>
<dbReference type="Pfam" id="PF00563">
    <property type="entry name" value="EAL"/>
    <property type="match status" value="1"/>
</dbReference>
<dbReference type="EMBL" id="JBEPLY010000020">
    <property type="protein sequence ID" value="MET3602097.1"/>
    <property type="molecule type" value="Genomic_DNA"/>
</dbReference>
<dbReference type="CDD" id="cd00130">
    <property type="entry name" value="PAS"/>
    <property type="match status" value="1"/>
</dbReference>
<dbReference type="Gene3D" id="3.20.20.450">
    <property type="entry name" value="EAL domain"/>
    <property type="match status" value="1"/>
</dbReference>
<dbReference type="InterPro" id="IPR000700">
    <property type="entry name" value="PAS-assoc_C"/>
</dbReference>
<evidence type="ECO:0000313" key="7">
    <source>
        <dbReference type="Proteomes" id="UP001549164"/>
    </source>
</evidence>
<dbReference type="InterPro" id="IPR043128">
    <property type="entry name" value="Rev_trsase/Diguanyl_cyclase"/>
</dbReference>
<keyword evidence="7" id="KW-1185">Reference proteome</keyword>
<dbReference type="CDD" id="cd01948">
    <property type="entry name" value="EAL"/>
    <property type="match status" value="1"/>
</dbReference>
<dbReference type="SUPFAM" id="SSF55785">
    <property type="entry name" value="PYP-like sensor domain (PAS domain)"/>
    <property type="match status" value="1"/>
</dbReference>
<dbReference type="SMART" id="SM00052">
    <property type="entry name" value="EAL"/>
    <property type="match status" value="1"/>
</dbReference>
<dbReference type="PROSITE" id="PS50112">
    <property type="entry name" value="PAS"/>
    <property type="match status" value="1"/>
</dbReference>
<dbReference type="Pfam" id="PF13426">
    <property type="entry name" value="PAS_9"/>
    <property type="match status" value="1"/>
</dbReference>
<sequence length="742" mass="83751">MADQTGALRESFLQQENNSAQYPLPDNEEERLVALQEYQLLDTPPEQSFERLTGLASRLFNVPIVLISLIERERQFFKSHIGLDICETSREVSFCTHAIMRDDVLVVPDATKDQRFSTNPLVLGPPFIRFYAGKPLVTPSGMRLGTVCLIDTKPRFSFNDDDRKHLSDIASLVMEHMETRRLDLVRSISQARFENIARTSADAIIFSNSESQITFWNHSAERIFGYKADEVLNHSTDILIPDSWLPLYEAEVERLQTGEQLQLADRVVELSGLRKDGTEFPAEFSLSTWWEGPSVNAGAIIRDITERKENEERLFRLASLDPLTDLPNRGAWRECLMNVLQASEPCTVMLLDLDLFKEINDTLGHAFGDEVLKEVATRLRTICKEARMIARLGGDEFIILYPGNDARRARALASEIIATIKTPYDFAGQHAEIGVSIGISFSPQHSLRADELMGAADLALYRAKAAGKGQFEIFVPALREVAVARRAFEQELRQAFERKEFELFYQPQFSAETRELTGAEALIRWHHPHRGLLSPASFIDVLSQKPSAPEIGEWILHTASSQAARWRKQRKDFRIGVNLFAVQFRHGNLVQVVRKVLDETGLPGEAVELEIVENILLHDEPDTLRLLNDLRTLGVGLAFDDYGTGFASLSILKRYPVSRLKIDRTFIRDVDTNPEDEAVVRAILYLGRSFGMNVIAEGVETEAQLSFLQKSGCQEVQGYLLGRPVPSAEFEERFLSGITKKG</sequence>
<dbReference type="InterPro" id="IPR003018">
    <property type="entry name" value="GAF"/>
</dbReference>
<dbReference type="Gene3D" id="3.30.450.20">
    <property type="entry name" value="PAS domain"/>
    <property type="match status" value="1"/>
</dbReference>
<evidence type="ECO:0000259" key="3">
    <source>
        <dbReference type="PROSITE" id="PS50113"/>
    </source>
</evidence>
<dbReference type="InterPro" id="IPR000014">
    <property type="entry name" value="PAS"/>
</dbReference>
<dbReference type="Proteomes" id="UP001549164">
    <property type="component" value="Unassembled WGS sequence"/>
</dbReference>
<evidence type="ECO:0000259" key="2">
    <source>
        <dbReference type="PROSITE" id="PS50112"/>
    </source>
</evidence>
<feature type="domain" description="PAS" evidence="2">
    <location>
        <begin position="189"/>
        <end position="259"/>
    </location>
</feature>
<dbReference type="Gene3D" id="3.30.450.40">
    <property type="match status" value="1"/>
</dbReference>
<dbReference type="Pfam" id="PF00990">
    <property type="entry name" value="GGDEF"/>
    <property type="match status" value="1"/>
</dbReference>
<protein>
    <submittedName>
        <fullName evidence="6">Diguanylate cyclase (GGDEF)-like protein/PAS domain S-box-containing protein</fullName>
    </submittedName>
</protein>
<evidence type="ECO:0000259" key="5">
    <source>
        <dbReference type="PROSITE" id="PS50887"/>
    </source>
</evidence>
<dbReference type="InterPro" id="IPR029016">
    <property type="entry name" value="GAF-like_dom_sf"/>
</dbReference>
<dbReference type="RefSeq" id="WP_354435856.1">
    <property type="nucleotide sequence ID" value="NZ_JBEPLY010000020.1"/>
</dbReference>
<dbReference type="Gene3D" id="3.30.70.270">
    <property type="match status" value="1"/>
</dbReference>
<gene>
    <name evidence="6" type="ORF">ABID12_004064</name>
</gene>
<dbReference type="InterPro" id="IPR029787">
    <property type="entry name" value="Nucleotide_cyclase"/>
</dbReference>
<dbReference type="InterPro" id="IPR035919">
    <property type="entry name" value="EAL_sf"/>
</dbReference>
<dbReference type="NCBIfam" id="TIGR00229">
    <property type="entry name" value="sensory_box"/>
    <property type="match status" value="1"/>
</dbReference>
<dbReference type="CDD" id="cd01949">
    <property type="entry name" value="GGDEF"/>
    <property type="match status" value="1"/>
</dbReference>
<dbReference type="InterPro" id="IPR000160">
    <property type="entry name" value="GGDEF_dom"/>
</dbReference>
<feature type="domain" description="PAC" evidence="3">
    <location>
        <begin position="266"/>
        <end position="316"/>
    </location>
</feature>
<dbReference type="SMART" id="SM00267">
    <property type="entry name" value="GGDEF"/>
    <property type="match status" value="1"/>
</dbReference>
<dbReference type="InterPro" id="IPR035965">
    <property type="entry name" value="PAS-like_dom_sf"/>
</dbReference>
<dbReference type="SMART" id="SM00065">
    <property type="entry name" value="GAF"/>
    <property type="match status" value="1"/>
</dbReference>
<dbReference type="SUPFAM" id="SSF141868">
    <property type="entry name" value="EAL domain-like"/>
    <property type="match status" value="1"/>
</dbReference>
<dbReference type="PROSITE" id="PS50887">
    <property type="entry name" value="GGDEF"/>
    <property type="match status" value="1"/>
</dbReference>
<dbReference type="Pfam" id="PF01590">
    <property type="entry name" value="GAF"/>
    <property type="match status" value="1"/>
</dbReference>
<feature type="region of interest" description="Disordered" evidence="1">
    <location>
        <begin position="1"/>
        <end position="23"/>
    </location>
</feature>
<evidence type="ECO:0000256" key="1">
    <source>
        <dbReference type="SAM" id="MobiDB-lite"/>
    </source>
</evidence>
<evidence type="ECO:0000313" key="6">
    <source>
        <dbReference type="EMBL" id="MET3602097.1"/>
    </source>
</evidence>
<dbReference type="PROSITE" id="PS50883">
    <property type="entry name" value="EAL"/>
    <property type="match status" value="1"/>
</dbReference>
<feature type="domain" description="GGDEF" evidence="5">
    <location>
        <begin position="344"/>
        <end position="476"/>
    </location>
</feature>
<dbReference type="PANTHER" id="PTHR44757">
    <property type="entry name" value="DIGUANYLATE CYCLASE DGCP"/>
    <property type="match status" value="1"/>
</dbReference>
<comment type="caution">
    <text evidence="6">The sequence shown here is derived from an EMBL/GenBank/DDBJ whole genome shotgun (WGS) entry which is preliminary data.</text>
</comment>
<dbReference type="PROSITE" id="PS50113">
    <property type="entry name" value="PAC"/>
    <property type="match status" value="1"/>
</dbReference>
<accession>A0ABV2IGM9</accession>
<dbReference type="InterPro" id="IPR052155">
    <property type="entry name" value="Biofilm_reg_signaling"/>
</dbReference>
<dbReference type="NCBIfam" id="TIGR00254">
    <property type="entry name" value="GGDEF"/>
    <property type="match status" value="1"/>
</dbReference>
<dbReference type="SMART" id="SM00091">
    <property type="entry name" value="PAS"/>
    <property type="match status" value="1"/>
</dbReference>
<feature type="domain" description="EAL" evidence="4">
    <location>
        <begin position="485"/>
        <end position="738"/>
    </location>
</feature>
<dbReference type="SUPFAM" id="SSF55781">
    <property type="entry name" value="GAF domain-like"/>
    <property type="match status" value="1"/>
</dbReference>
<dbReference type="SUPFAM" id="SSF55073">
    <property type="entry name" value="Nucleotide cyclase"/>
    <property type="match status" value="1"/>
</dbReference>